<dbReference type="Proteomes" id="UP000196710">
    <property type="component" value="Chromosome"/>
</dbReference>
<name>A0A1Z2XQ24_9FIRM</name>
<gene>
    <name evidence="2" type="ORF">ADH66_07405</name>
    <name evidence="3" type="ORF">I5Q82_17460</name>
</gene>
<feature type="domain" description="NAD-dependent epimerase/dehydratase" evidence="1">
    <location>
        <begin position="5"/>
        <end position="234"/>
    </location>
</feature>
<dbReference type="AlphaFoldDB" id="A0A1Z2XQ24"/>
<dbReference type="Pfam" id="PF01370">
    <property type="entry name" value="Epimerase"/>
    <property type="match status" value="1"/>
</dbReference>
<dbReference type="PANTHER" id="PTHR43245:SF23">
    <property type="entry name" value="NAD(P)-BINDING DOMAIN-CONTAINING PROTEIN"/>
    <property type="match status" value="1"/>
</dbReference>
<dbReference type="InterPro" id="IPR050177">
    <property type="entry name" value="Lipid_A_modif_metabolic_enz"/>
</dbReference>
<dbReference type="RefSeq" id="WP_066533916.1">
    <property type="nucleotide sequence ID" value="NZ_CAJTCQ010000007.1"/>
</dbReference>
<dbReference type="Gene3D" id="3.40.50.720">
    <property type="entry name" value="NAD(P)-binding Rossmann-like Domain"/>
    <property type="match status" value="1"/>
</dbReference>
<dbReference type="InterPro" id="IPR036291">
    <property type="entry name" value="NAD(P)-bd_dom_sf"/>
</dbReference>
<evidence type="ECO:0000313" key="4">
    <source>
        <dbReference type="Proteomes" id="UP000196710"/>
    </source>
</evidence>
<evidence type="ECO:0000313" key="5">
    <source>
        <dbReference type="Proteomes" id="UP000596035"/>
    </source>
</evidence>
<dbReference type="Proteomes" id="UP000596035">
    <property type="component" value="Chromosome"/>
</dbReference>
<reference evidence="3 5" key="3">
    <citation type="submission" date="2020-11" db="EMBL/GenBank/DDBJ databases">
        <title>Closed and high quality bacterial genomes of the OMM12 community.</title>
        <authorList>
            <person name="Marbouty M."/>
            <person name="Lamy-Besnier Q."/>
            <person name="Debarbieux L."/>
            <person name="Koszul R."/>
        </authorList>
    </citation>
    <scope>NUCLEOTIDE SEQUENCE [LARGE SCALE GENOMIC DNA]</scope>
    <source>
        <strain evidence="3 5">KB18</strain>
    </source>
</reference>
<reference evidence="4" key="2">
    <citation type="submission" date="2017-05" db="EMBL/GenBank/DDBJ databases">
        <title>Improved OligoMM genomes.</title>
        <authorList>
            <person name="Garzetti D."/>
        </authorList>
    </citation>
    <scope>NUCLEOTIDE SEQUENCE [LARGE SCALE GENOMIC DNA]</scope>
    <source>
        <strain evidence="4">KB18</strain>
    </source>
</reference>
<evidence type="ECO:0000259" key="1">
    <source>
        <dbReference type="Pfam" id="PF01370"/>
    </source>
</evidence>
<dbReference type="EMBL" id="CP021422">
    <property type="protein sequence ID" value="ASB40501.1"/>
    <property type="molecule type" value="Genomic_DNA"/>
</dbReference>
<reference evidence="2" key="1">
    <citation type="journal article" date="2017" name="Genome Announc.">
        <title>High-Quality Whole-Genome Sequences of the Oligo-Mouse-Microbiota Bacterial Community.</title>
        <authorList>
            <person name="Garzetti D."/>
            <person name="Brugiroux S."/>
            <person name="Bunk B."/>
            <person name="Pukall R."/>
            <person name="McCoy K.D."/>
            <person name="Macpherson A.J."/>
            <person name="Stecher B."/>
        </authorList>
    </citation>
    <scope>NUCLEOTIDE SEQUENCE</scope>
    <source>
        <strain evidence="2">KB18</strain>
    </source>
</reference>
<dbReference type="CDD" id="cd08946">
    <property type="entry name" value="SDR_e"/>
    <property type="match status" value="1"/>
</dbReference>
<proteinExistence type="predicted"/>
<evidence type="ECO:0000313" key="2">
    <source>
        <dbReference type="EMBL" id="ASB40501.1"/>
    </source>
</evidence>
<protein>
    <submittedName>
        <fullName evidence="3">NAD(P)-dependent oxidoreductase</fullName>
    </submittedName>
</protein>
<organism evidence="3 5">
    <name type="scientific">Acutalibacter muris</name>
    <dbReference type="NCBI Taxonomy" id="1796620"/>
    <lineage>
        <taxon>Bacteria</taxon>
        <taxon>Bacillati</taxon>
        <taxon>Bacillota</taxon>
        <taxon>Clostridia</taxon>
        <taxon>Eubacteriales</taxon>
        <taxon>Acutalibacteraceae</taxon>
        <taxon>Acutalibacter</taxon>
    </lineage>
</organism>
<dbReference type="PANTHER" id="PTHR43245">
    <property type="entry name" value="BIFUNCTIONAL POLYMYXIN RESISTANCE PROTEIN ARNA"/>
    <property type="match status" value="1"/>
</dbReference>
<dbReference type="KEGG" id="amur:ADH66_07405"/>
<sequence length="312" mass="35078">MKAKVLITGGAGYIGSILTPMLLKEGYDVTVLDFMYFNQATLLDCCADPNFHIINGDCRKEEVLKKAMQGKEFILPLAAMVGFPLCDRDETAARTTNLEAIKLLLRLRQPEQKIIFPCTNSGYGVGEGDDFCTEDSPLRPISLYGSSKVAAEKAVLETENSFSFRFATVFGASPRMRLDLLVNDFVYRAVYDRTAVVFEGNFKRNYIHVRDAAGAFLWGIQHFDEMKGRPYNCGLSSANLSKLELCAKIKEHIPGFVFLEAPIGEDIDKRDYIVSNERLEATGWRPQYTLDDGIEELKKVFTIIKNKTYSNI</sequence>
<dbReference type="EMBL" id="CP065321">
    <property type="protein sequence ID" value="QQR29786.1"/>
    <property type="molecule type" value="Genomic_DNA"/>
</dbReference>
<dbReference type="InterPro" id="IPR001509">
    <property type="entry name" value="Epimerase_deHydtase"/>
</dbReference>
<dbReference type="SUPFAM" id="SSF51735">
    <property type="entry name" value="NAD(P)-binding Rossmann-fold domains"/>
    <property type="match status" value="1"/>
</dbReference>
<keyword evidence="4" id="KW-1185">Reference proteome</keyword>
<accession>A0A1Z2XQ24</accession>
<evidence type="ECO:0000313" key="3">
    <source>
        <dbReference type="EMBL" id="QQR29786.1"/>
    </source>
</evidence>